<feature type="region of interest" description="Disordered" evidence="1">
    <location>
        <begin position="1"/>
        <end position="79"/>
    </location>
</feature>
<reference evidence="2" key="1">
    <citation type="submission" date="2025-08" db="UniProtKB">
        <authorList>
            <consortium name="Ensembl"/>
        </authorList>
    </citation>
    <scope>IDENTIFICATION</scope>
</reference>
<feature type="compositionally biased region" description="Basic and acidic residues" evidence="1">
    <location>
        <begin position="441"/>
        <end position="456"/>
    </location>
</feature>
<feature type="region of interest" description="Disordered" evidence="1">
    <location>
        <begin position="541"/>
        <end position="568"/>
    </location>
</feature>
<sequence length="690" mass="78164">MVDPAVDPGGEKRPADPGSAASAEAAAGAEEAAPPPPAAAAAAAPSQAADAAAQPPAPPSPALAAAAAPPIQDVEKLREESPMLHLDLYNFDCPEAEGSRYVLTSPRSLEACARCAVKPVELLPRPLSELIKEAPGRSMRVAAGLYEVYEMDRQRKLQQCREERERIIREEKRRLFSPLLIGSLPSSPASRVAFKSGGASGSCGAAGVPRGGGPPAPPPAAGGAKTKKSHSLDSLQKRREGFSTKTSTDSGASSSYSGDSFRDKWPKEQPRTKTVATMTSLVGRSFSLGDLSHSPQTTKKVEQIVKEVKKKKGLKEVSERDRKIAALMIAKHQEASILNEQRYSAHLQWDIQKRQAEQRREQEEKEKQRALLQCQHMWETNLEKRRCKLSHEQEMAALLRQKQSSLEEEKWREQLEKQEKLKRERLEKAIHEDKKKKRHQEHNLKTQEESKKEATDREVQLLQEKLSLAAQKKLKREQLLQREKKLLNQAEKRKHEAILKELTKQEAEEKATLRASLEGSWSKAQGNYEQLIEKRNQELRERARREEMQSQRARLAAERKDREQKEHLKALAEASERKLQHATQVAEEVVQQKARKVVQTRMEKEKVQRVNKKKVEQCEDIRRREILQSIERKLERSEQICKEKKSVLENARSVARASFHVREKVREEMNMRTFDKMAFEAELQAGLVKK</sequence>
<feature type="compositionally biased region" description="Low complexity" evidence="1">
    <location>
        <begin position="243"/>
        <end position="259"/>
    </location>
</feature>
<dbReference type="InterPro" id="IPR029090">
    <property type="entry name" value="DUF4659"/>
</dbReference>
<accession>A0A8D2IM88</accession>
<evidence type="ECO:0000313" key="3">
    <source>
        <dbReference type="Proteomes" id="UP000694545"/>
    </source>
</evidence>
<evidence type="ECO:0008006" key="4">
    <source>
        <dbReference type="Google" id="ProtNLM"/>
    </source>
</evidence>
<evidence type="ECO:0000313" key="2">
    <source>
        <dbReference type="Ensembl" id="ENSVKKP00000000477.1"/>
    </source>
</evidence>
<dbReference type="PANTHER" id="PTHR33663:SF1">
    <property type="entry name" value="COILED-COIL DOMAIN-CONTAINING PROTEIN 177"/>
    <property type="match status" value="1"/>
</dbReference>
<proteinExistence type="predicted"/>
<feature type="compositionally biased region" description="Basic and acidic residues" evidence="1">
    <location>
        <begin position="422"/>
        <end position="433"/>
    </location>
</feature>
<dbReference type="AlphaFoldDB" id="A0A8D2IM88"/>
<dbReference type="Pfam" id="PF15558">
    <property type="entry name" value="DUF4659"/>
    <property type="match status" value="1"/>
</dbReference>
<organism evidence="2 3">
    <name type="scientific">Varanus komodoensis</name>
    <name type="common">Komodo dragon</name>
    <dbReference type="NCBI Taxonomy" id="61221"/>
    <lineage>
        <taxon>Eukaryota</taxon>
        <taxon>Metazoa</taxon>
        <taxon>Chordata</taxon>
        <taxon>Craniata</taxon>
        <taxon>Vertebrata</taxon>
        <taxon>Euteleostomi</taxon>
        <taxon>Lepidosauria</taxon>
        <taxon>Squamata</taxon>
        <taxon>Bifurcata</taxon>
        <taxon>Unidentata</taxon>
        <taxon>Episquamata</taxon>
        <taxon>Toxicofera</taxon>
        <taxon>Anguimorpha</taxon>
        <taxon>Paleoanguimorpha</taxon>
        <taxon>Varanoidea</taxon>
        <taxon>Varanidae</taxon>
        <taxon>Varanus</taxon>
    </lineage>
</organism>
<feature type="compositionally biased region" description="Low complexity" evidence="1">
    <location>
        <begin position="16"/>
        <end position="32"/>
    </location>
</feature>
<evidence type="ECO:0000256" key="1">
    <source>
        <dbReference type="SAM" id="MobiDB-lite"/>
    </source>
</evidence>
<feature type="region of interest" description="Disordered" evidence="1">
    <location>
        <begin position="422"/>
        <end position="456"/>
    </location>
</feature>
<feature type="region of interest" description="Disordered" evidence="1">
    <location>
        <begin position="193"/>
        <end position="275"/>
    </location>
</feature>
<name>A0A8D2IM88_VARKO</name>
<dbReference type="Ensembl" id="ENSVKKT00000000498.1">
    <property type="protein sequence ID" value="ENSVKKP00000000477.1"/>
    <property type="gene ID" value="ENSVKKG00000000431.1"/>
</dbReference>
<dbReference type="OMA" id="GPFSQHN"/>
<dbReference type="PANTHER" id="PTHR33663">
    <property type="entry name" value="COILED-COIL DOMAIN-CONTAINING PROTEIN 177"/>
    <property type="match status" value="1"/>
</dbReference>
<feature type="compositionally biased region" description="Basic and acidic residues" evidence="1">
    <location>
        <begin position="260"/>
        <end position="271"/>
    </location>
</feature>
<reference evidence="2" key="2">
    <citation type="submission" date="2025-09" db="UniProtKB">
        <authorList>
            <consortium name="Ensembl"/>
        </authorList>
    </citation>
    <scope>IDENTIFICATION</scope>
</reference>
<protein>
    <recommendedName>
        <fullName evidence="4">Coiled-coil domain containing 177</fullName>
    </recommendedName>
</protein>
<dbReference type="Proteomes" id="UP000694545">
    <property type="component" value="Unplaced"/>
</dbReference>
<keyword evidence="3" id="KW-1185">Reference proteome</keyword>
<feature type="compositionally biased region" description="Low complexity" evidence="1">
    <location>
        <begin position="39"/>
        <end position="54"/>
    </location>
</feature>